<keyword evidence="5" id="KW-0964">Secreted</keyword>
<dbReference type="InterPro" id="IPR015366">
    <property type="entry name" value="S53_propep"/>
</dbReference>
<dbReference type="EMBL" id="MU003819">
    <property type="protein sequence ID" value="KAF2718833.1"/>
    <property type="molecule type" value="Genomic_DNA"/>
</dbReference>
<dbReference type="InterPro" id="IPR023828">
    <property type="entry name" value="Peptidase_S8_Ser-AS"/>
</dbReference>
<feature type="binding site" evidence="15">
    <location>
        <position position="586"/>
    </location>
    <ligand>
        <name>Ca(2+)</name>
        <dbReference type="ChEBI" id="CHEBI:29108"/>
    </ligand>
</feature>
<dbReference type="GO" id="GO:0006508">
    <property type="term" value="P:proteolysis"/>
    <property type="evidence" value="ECO:0007669"/>
    <property type="project" value="UniProtKB-KW"/>
</dbReference>
<comment type="function">
    <text evidence="2">Secreted tripeptidyl-peptidase which degrades proteins at acidic pHs and is involved in virulence.</text>
</comment>
<dbReference type="Proteomes" id="UP000799441">
    <property type="component" value="Unassembled WGS sequence"/>
</dbReference>
<feature type="compositionally biased region" description="Gly residues" evidence="16">
    <location>
        <begin position="624"/>
        <end position="635"/>
    </location>
</feature>
<dbReference type="Pfam" id="PF09286">
    <property type="entry name" value="Pro-kuma_activ"/>
    <property type="match status" value="1"/>
</dbReference>
<dbReference type="SUPFAM" id="SSF54897">
    <property type="entry name" value="Protease propeptides/inhibitors"/>
    <property type="match status" value="1"/>
</dbReference>
<name>A0A9P4Q1F9_9PEZI</name>
<evidence type="ECO:0000256" key="6">
    <source>
        <dbReference type="ARBA" id="ARBA00022670"/>
    </source>
</evidence>
<feature type="region of interest" description="Disordered" evidence="16">
    <location>
        <begin position="616"/>
        <end position="635"/>
    </location>
</feature>
<keyword evidence="8 17" id="KW-0732">Signal</keyword>
<keyword evidence="7 15" id="KW-0479">Metal-binding</keyword>
<proteinExistence type="predicted"/>
<sequence>MKFCIAAFAALAAATPIVPRDYEYAVKESHPIPKRWVKVAKAPADHVLRVDIGLRQDRFEQLERELYEVSDPDHQRYGAHLSQEDVHELIKPSSKTSELIHDWLFAHDIEAEHLSYSGAKDWVTVHLPVSKIEEMLQTEYHVFQHEDGSFAVRAPEWSLPVHLHEHVDMISPTNSFFRPTAKKSGVKPVEFFGRPGHGSADWAPAQIPQYPDVSSVCNTSLVTPLCLRTYYGTYDYTPQVPGKSKVALCNYLGESNNRSDTRIFLNKYRPEAVSEADSFKFVSIDGGPTYQTLNDTLLEAGTDLEGNLDVQTIIGIDYPIPLTAYSTGGEPPFIPDLNTPTNTNEPYLSWVNYVLSQSADTLPQAISTSYGDDEQSIPKSYATRVCNSFAQLGVRGVSLFFSSGDSGVGDNGTCISNDGKDTPMFIPSFPADCPYITSVGGTKNFAPEVVAYDARNGYAGGGGFSNYFPTPSYQKKEVSEYVESLNGLYDGLYNKNGRGYPDVAAQGQLYSVVWNGTFVRLDGTSASCPTTTAIFALVNDALLAAGKPTLGFLNPLIYKKLKYALNDITEGSAIGCDVAGFPAQKGWDAVSGYGTPMFPKIIKSLLGHSVGGPHPYGYGKGHEGPQGGHGWSQGW</sequence>
<dbReference type="InterPro" id="IPR000209">
    <property type="entry name" value="Peptidase_S8/S53_dom"/>
</dbReference>
<reference evidence="19" key="1">
    <citation type="journal article" date="2020" name="Stud. Mycol.">
        <title>101 Dothideomycetes genomes: a test case for predicting lifestyles and emergence of pathogens.</title>
        <authorList>
            <person name="Haridas S."/>
            <person name="Albert R."/>
            <person name="Binder M."/>
            <person name="Bloem J."/>
            <person name="Labutti K."/>
            <person name="Salamov A."/>
            <person name="Andreopoulos B."/>
            <person name="Baker S."/>
            <person name="Barry K."/>
            <person name="Bills G."/>
            <person name="Bluhm B."/>
            <person name="Cannon C."/>
            <person name="Castanera R."/>
            <person name="Culley D."/>
            <person name="Daum C."/>
            <person name="Ezra D."/>
            <person name="Gonzalez J."/>
            <person name="Henrissat B."/>
            <person name="Kuo A."/>
            <person name="Liang C."/>
            <person name="Lipzen A."/>
            <person name="Lutzoni F."/>
            <person name="Magnuson J."/>
            <person name="Mondo S."/>
            <person name="Nolan M."/>
            <person name="Ohm R."/>
            <person name="Pangilinan J."/>
            <person name="Park H.-J."/>
            <person name="Ramirez L."/>
            <person name="Alfaro M."/>
            <person name="Sun H."/>
            <person name="Tritt A."/>
            <person name="Yoshinaga Y."/>
            <person name="Zwiers L.-H."/>
            <person name="Turgeon B."/>
            <person name="Goodwin S."/>
            <person name="Spatafora J."/>
            <person name="Crous P."/>
            <person name="Grigoriev I."/>
        </authorList>
    </citation>
    <scope>NUCLEOTIDE SEQUENCE</scope>
    <source>
        <strain evidence="19">CBS 116435</strain>
    </source>
</reference>
<comment type="catalytic activity">
    <reaction evidence="1">
        <text>Release of an N-terminal tripeptide from a polypeptide.</text>
        <dbReference type="EC" id="3.4.14.10"/>
    </reaction>
</comment>
<feature type="active site" description="Charge relay system" evidence="15">
    <location>
        <position position="305"/>
    </location>
</feature>
<evidence type="ECO:0000256" key="16">
    <source>
        <dbReference type="SAM" id="MobiDB-lite"/>
    </source>
</evidence>
<evidence type="ECO:0000256" key="15">
    <source>
        <dbReference type="PROSITE-ProRule" id="PRU01032"/>
    </source>
</evidence>
<comment type="cofactor">
    <cofactor evidence="15">
        <name>Ca(2+)</name>
        <dbReference type="ChEBI" id="CHEBI:29108"/>
    </cofactor>
    <text evidence="15">Binds 1 Ca(2+) ion per subunit.</text>
</comment>
<dbReference type="EC" id="3.4.14.10" evidence="4"/>
<organism evidence="19 20">
    <name type="scientific">Polychaeton citri CBS 116435</name>
    <dbReference type="NCBI Taxonomy" id="1314669"/>
    <lineage>
        <taxon>Eukaryota</taxon>
        <taxon>Fungi</taxon>
        <taxon>Dikarya</taxon>
        <taxon>Ascomycota</taxon>
        <taxon>Pezizomycotina</taxon>
        <taxon>Dothideomycetes</taxon>
        <taxon>Dothideomycetidae</taxon>
        <taxon>Capnodiales</taxon>
        <taxon>Capnodiaceae</taxon>
        <taxon>Polychaeton</taxon>
    </lineage>
</organism>
<evidence type="ECO:0000256" key="7">
    <source>
        <dbReference type="ARBA" id="ARBA00022723"/>
    </source>
</evidence>
<feature type="domain" description="Peptidase S53" evidence="18">
    <location>
        <begin position="221"/>
        <end position="608"/>
    </location>
</feature>
<keyword evidence="14" id="KW-0325">Glycoprotein</keyword>
<feature type="binding site" evidence="15">
    <location>
        <position position="588"/>
    </location>
    <ligand>
        <name>Ca(2+)</name>
        <dbReference type="ChEBI" id="CHEBI:29108"/>
    </ligand>
</feature>
<dbReference type="InterPro" id="IPR050819">
    <property type="entry name" value="Tripeptidyl-peptidase_I"/>
</dbReference>
<keyword evidence="9 15" id="KW-0378">Hydrolase</keyword>
<feature type="active site" description="Charge relay system" evidence="15">
    <location>
        <position position="525"/>
    </location>
</feature>
<evidence type="ECO:0000256" key="14">
    <source>
        <dbReference type="ARBA" id="ARBA00023180"/>
    </source>
</evidence>
<feature type="signal peptide" evidence="17">
    <location>
        <begin position="1"/>
        <end position="19"/>
    </location>
</feature>
<feature type="binding site" evidence="15">
    <location>
        <position position="567"/>
    </location>
    <ligand>
        <name>Ca(2+)</name>
        <dbReference type="ChEBI" id="CHEBI:29108"/>
    </ligand>
</feature>
<feature type="binding site" evidence="15">
    <location>
        <position position="568"/>
    </location>
    <ligand>
        <name>Ca(2+)</name>
        <dbReference type="ChEBI" id="CHEBI:29108"/>
    </ligand>
</feature>
<evidence type="ECO:0000256" key="9">
    <source>
        <dbReference type="ARBA" id="ARBA00022801"/>
    </source>
</evidence>
<dbReference type="Pfam" id="PF00082">
    <property type="entry name" value="Peptidase_S8"/>
    <property type="match status" value="1"/>
</dbReference>
<evidence type="ECO:0000256" key="8">
    <source>
        <dbReference type="ARBA" id="ARBA00022729"/>
    </source>
</evidence>
<keyword evidence="10 15" id="KW-0720">Serine protease</keyword>
<evidence type="ECO:0000256" key="11">
    <source>
        <dbReference type="ARBA" id="ARBA00022837"/>
    </source>
</evidence>
<dbReference type="CDD" id="cd11377">
    <property type="entry name" value="Pro-peptidase_S53"/>
    <property type="match status" value="1"/>
</dbReference>
<keyword evidence="13" id="KW-0865">Zymogen</keyword>
<evidence type="ECO:0000256" key="12">
    <source>
        <dbReference type="ARBA" id="ARBA00023026"/>
    </source>
</evidence>
<feature type="active site" description="Charge relay system" evidence="15">
    <location>
        <position position="309"/>
    </location>
</feature>
<evidence type="ECO:0000256" key="13">
    <source>
        <dbReference type="ARBA" id="ARBA00023145"/>
    </source>
</evidence>
<evidence type="ECO:0000256" key="2">
    <source>
        <dbReference type="ARBA" id="ARBA00002451"/>
    </source>
</evidence>
<comment type="caution">
    <text evidence="19">The sequence shown here is derived from an EMBL/GenBank/DDBJ whole genome shotgun (WGS) entry which is preliminary data.</text>
</comment>
<dbReference type="InterPro" id="IPR036852">
    <property type="entry name" value="Peptidase_S8/S53_dom_sf"/>
</dbReference>
<evidence type="ECO:0000256" key="5">
    <source>
        <dbReference type="ARBA" id="ARBA00022525"/>
    </source>
</evidence>
<feature type="chain" id="PRO_5040388611" description="tripeptidyl-peptidase II" evidence="17">
    <location>
        <begin position="20"/>
        <end position="635"/>
    </location>
</feature>
<evidence type="ECO:0000256" key="3">
    <source>
        <dbReference type="ARBA" id="ARBA00004239"/>
    </source>
</evidence>
<keyword evidence="11 15" id="KW-0106">Calcium</keyword>
<evidence type="ECO:0000256" key="4">
    <source>
        <dbReference type="ARBA" id="ARBA00012462"/>
    </source>
</evidence>
<dbReference type="InterPro" id="IPR030400">
    <property type="entry name" value="Sedolisin_dom"/>
</dbReference>
<evidence type="ECO:0000313" key="20">
    <source>
        <dbReference type="Proteomes" id="UP000799441"/>
    </source>
</evidence>
<dbReference type="PANTHER" id="PTHR14218">
    <property type="entry name" value="PROTEASE S8 TRIPEPTIDYL PEPTIDASE I CLN2"/>
    <property type="match status" value="1"/>
</dbReference>
<dbReference type="GO" id="GO:0004252">
    <property type="term" value="F:serine-type endopeptidase activity"/>
    <property type="evidence" value="ECO:0007669"/>
    <property type="project" value="UniProtKB-UniRule"/>
</dbReference>
<evidence type="ECO:0000259" key="18">
    <source>
        <dbReference type="PROSITE" id="PS51695"/>
    </source>
</evidence>
<evidence type="ECO:0000313" key="19">
    <source>
        <dbReference type="EMBL" id="KAF2718833.1"/>
    </source>
</evidence>
<dbReference type="Gene3D" id="3.40.50.200">
    <property type="entry name" value="Peptidase S8/S53 domain"/>
    <property type="match status" value="1"/>
</dbReference>
<keyword evidence="12" id="KW-0843">Virulence</keyword>
<dbReference type="SUPFAM" id="SSF52743">
    <property type="entry name" value="Subtilisin-like"/>
    <property type="match status" value="1"/>
</dbReference>
<dbReference type="PROSITE" id="PS51695">
    <property type="entry name" value="SEDOLISIN"/>
    <property type="match status" value="1"/>
</dbReference>
<dbReference type="GO" id="GO:0046872">
    <property type="term" value="F:metal ion binding"/>
    <property type="evidence" value="ECO:0007669"/>
    <property type="project" value="UniProtKB-UniRule"/>
</dbReference>
<evidence type="ECO:0000256" key="1">
    <source>
        <dbReference type="ARBA" id="ARBA00001910"/>
    </source>
</evidence>
<dbReference type="PROSITE" id="PS00138">
    <property type="entry name" value="SUBTILASE_SER"/>
    <property type="match status" value="1"/>
</dbReference>
<dbReference type="SMART" id="SM00944">
    <property type="entry name" value="Pro-kuma_activ"/>
    <property type="match status" value="1"/>
</dbReference>
<dbReference type="GO" id="GO:0005576">
    <property type="term" value="C:extracellular region"/>
    <property type="evidence" value="ECO:0007669"/>
    <property type="project" value="UniProtKB-SubCell"/>
</dbReference>
<dbReference type="GO" id="GO:0008240">
    <property type="term" value="F:tripeptidyl-peptidase activity"/>
    <property type="evidence" value="ECO:0007669"/>
    <property type="project" value="UniProtKB-EC"/>
</dbReference>
<evidence type="ECO:0000256" key="17">
    <source>
        <dbReference type="SAM" id="SignalP"/>
    </source>
</evidence>
<keyword evidence="20" id="KW-1185">Reference proteome</keyword>
<accession>A0A9P4Q1F9</accession>
<gene>
    <name evidence="19" type="ORF">K431DRAFT_287298</name>
</gene>
<dbReference type="PANTHER" id="PTHR14218:SF39">
    <property type="entry name" value="PEPTIDASE S53 DOMAIN-CONTAINING PROTEIN"/>
    <property type="match status" value="1"/>
</dbReference>
<dbReference type="CDD" id="cd04056">
    <property type="entry name" value="Peptidases_S53"/>
    <property type="match status" value="1"/>
</dbReference>
<dbReference type="FunFam" id="3.40.50.200:FF:000015">
    <property type="entry name" value="Tripeptidyl peptidase A"/>
    <property type="match status" value="1"/>
</dbReference>
<dbReference type="AlphaFoldDB" id="A0A9P4Q1F9"/>
<dbReference type="OrthoDB" id="409122at2759"/>
<protein>
    <recommendedName>
        <fullName evidence="4">tripeptidyl-peptidase II</fullName>
        <ecNumber evidence="4">3.4.14.10</ecNumber>
    </recommendedName>
</protein>
<keyword evidence="6 15" id="KW-0645">Protease</keyword>
<comment type="subcellular location">
    <subcellularLocation>
        <location evidence="3">Secreted</location>
        <location evidence="3">Extracellular space</location>
    </subcellularLocation>
</comment>
<evidence type="ECO:0000256" key="10">
    <source>
        <dbReference type="ARBA" id="ARBA00022825"/>
    </source>
</evidence>